<feature type="signal peptide" evidence="2">
    <location>
        <begin position="1"/>
        <end position="20"/>
    </location>
</feature>
<protein>
    <submittedName>
        <fullName evidence="3">Uncharacterized protein</fullName>
    </submittedName>
</protein>
<dbReference type="EMBL" id="CAXLJM020000111">
    <property type="protein sequence ID" value="CAL8136490.1"/>
    <property type="molecule type" value="Genomic_DNA"/>
</dbReference>
<gene>
    <name evidence="3" type="ORF">ODALV1_LOCUS26467</name>
</gene>
<reference evidence="3 4" key="1">
    <citation type="submission" date="2024-08" db="EMBL/GenBank/DDBJ databases">
        <authorList>
            <person name="Cucini C."/>
            <person name="Frati F."/>
        </authorList>
    </citation>
    <scope>NUCLEOTIDE SEQUENCE [LARGE SCALE GENOMIC DNA]</scope>
</reference>
<feature type="region of interest" description="Disordered" evidence="1">
    <location>
        <begin position="87"/>
        <end position="114"/>
    </location>
</feature>
<evidence type="ECO:0000256" key="1">
    <source>
        <dbReference type="SAM" id="MobiDB-lite"/>
    </source>
</evidence>
<evidence type="ECO:0000256" key="2">
    <source>
        <dbReference type="SAM" id="SignalP"/>
    </source>
</evidence>
<keyword evidence="4" id="KW-1185">Reference proteome</keyword>
<feature type="compositionally biased region" description="Low complexity" evidence="1">
    <location>
        <begin position="100"/>
        <end position="114"/>
    </location>
</feature>
<evidence type="ECO:0000313" key="3">
    <source>
        <dbReference type="EMBL" id="CAL8136490.1"/>
    </source>
</evidence>
<sequence length="114" mass="12958">MNQLFAFLIVATAILAIVSAYPANLEDEAEYLQTARQIIHSRVSRSPQYGRYNSHPNYGYSGHRGMNRNNYNHNSYGHPGRRMGNGYGHHNNHHQGGHGHYNNGYGYNNGRYHG</sequence>
<name>A0ABP1RV40_9HEXA</name>
<organism evidence="3 4">
    <name type="scientific">Orchesella dallaii</name>
    <dbReference type="NCBI Taxonomy" id="48710"/>
    <lineage>
        <taxon>Eukaryota</taxon>
        <taxon>Metazoa</taxon>
        <taxon>Ecdysozoa</taxon>
        <taxon>Arthropoda</taxon>
        <taxon>Hexapoda</taxon>
        <taxon>Collembola</taxon>
        <taxon>Entomobryomorpha</taxon>
        <taxon>Entomobryoidea</taxon>
        <taxon>Orchesellidae</taxon>
        <taxon>Orchesellinae</taxon>
        <taxon>Orchesella</taxon>
    </lineage>
</organism>
<feature type="chain" id="PRO_5045471639" evidence="2">
    <location>
        <begin position="21"/>
        <end position="114"/>
    </location>
</feature>
<evidence type="ECO:0000313" key="4">
    <source>
        <dbReference type="Proteomes" id="UP001642540"/>
    </source>
</evidence>
<keyword evidence="2" id="KW-0732">Signal</keyword>
<dbReference type="Proteomes" id="UP001642540">
    <property type="component" value="Unassembled WGS sequence"/>
</dbReference>
<proteinExistence type="predicted"/>
<accession>A0ABP1RV40</accession>
<comment type="caution">
    <text evidence="3">The sequence shown here is derived from an EMBL/GenBank/DDBJ whole genome shotgun (WGS) entry which is preliminary data.</text>
</comment>